<gene>
    <name evidence="2" type="ORF">GCM10010151_23580</name>
</gene>
<sequence length="110" mass="11854">MNTHPSRLLLSDLRDACLDGAECLFDPELHDGPGDGEAIEHPHERAAREDIAKDICGTCPVRGACLEYAVRTMPERGIWAGLSAEEVAAVADLCADHEQPTGRAAYRDVA</sequence>
<keyword evidence="3" id="KW-1185">Reference proteome</keyword>
<organism evidence="2 3">
    <name type="scientific">Actinoallomurus spadix</name>
    <dbReference type="NCBI Taxonomy" id="79912"/>
    <lineage>
        <taxon>Bacteria</taxon>
        <taxon>Bacillati</taxon>
        <taxon>Actinomycetota</taxon>
        <taxon>Actinomycetes</taxon>
        <taxon>Streptosporangiales</taxon>
        <taxon>Thermomonosporaceae</taxon>
        <taxon>Actinoallomurus</taxon>
    </lineage>
</organism>
<dbReference type="InterPro" id="IPR034768">
    <property type="entry name" value="4FE4S_WBL"/>
</dbReference>
<dbReference type="Proteomes" id="UP001501822">
    <property type="component" value="Unassembled WGS sequence"/>
</dbReference>
<dbReference type="Pfam" id="PF02467">
    <property type="entry name" value="Whib"/>
    <property type="match status" value="1"/>
</dbReference>
<evidence type="ECO:0000259" key="1">
    <source>
        <dbReference type="PROSITE" id="PS51674"/>
    </source>
</evidence>
<protein>
    <recommendedName>
        <fullName evidence="1">4Fe-4S Wbl-type domain-containing protein</fullName>
    </recommendedName>
</protein>
<dbReference type="RefSeq" id="WP_252802465.1">
    <property type="nucleotide sequence ID" value="NZ_BAAABM010000016.1"/>
</dbReference>
<dbReference type="PROSITE" id="PS51674">
    <property type="entry name" value="4FE4S_WBL"/>
    <property type="match status" value="1"/>
</dbReference>
<evidence type="ECO:0000313" key="2">
    <source>
        <dbReference type="EMBL" id="GAA0333075.1"/>
    </source>
</evidence>
<evidence type="ECO:0000313" key="3">
    <source>
        <dbReference type="Proteomes" id="UP001501822"/>
    </source>
</evidence>
<name>A0ABN0WCT2_9ACTN</name>
<comment type="caution">
    <text evidence="2">The sequence shown here is derived from an EMBL/GenBank/DDBJ whole genome shotgun (WGS) entry which is preliminary data.</text>
</comment>
<dbReference type="EMBL" id="BAAABM010000016">
    <property type="protein sequence ID" value="GAA0333075.1"/>
    <property type="molecule type" value="Genomic_DNA"/>
</dbReference>
<proteinExistence type="predicted"/>
<feature type="domain" description="4Fe-4S Wbl-type" evidence="1">
    <location>
        <begin position="16"/>
        <end position="89"/>
    </location>
</feature>
<accession>A0ABN0WCT2</accession>
<reference evidence="2 3" key="1">
    <citation type="journal article" date="2019" name="Int. J. Syst. Evol. Microbiol.">
        <title>The Global Catalogue of Microorganisms (GCM) 10K type strain sequencing project: providing services to taxonomists for standard genome sequencing and annotation.</title>
        <authorList>
            <consortium name="The Broad Institute Genomics Platform"/>
            <consortium name="The Broad Institute Genome Sequencing Center for Infectious Disease"/>
            <person name="Wu L."/>
            <person name="Ma J."/>
        </authorList>
    </citation>
    <scope>NUCLEOTIDE SEQUENCE [LARGE SCALE GENOMIC DNA]</scope>
    <source>
        <strain evidence="2 3">JCM 3146</strain>
    </source>
</reference>